<accession>A0A7V8NMT3</accession>
<evidence type="ECO:0000256" key="2">
    <source>
        <dbReference type="ARBA" id="ARBA00022842"/>
    </source>
</evidence>
<dbReference type="CDD" id="cd07186">
    <property type="entry name" value="CofD_like"/>
    <property type="match status" value="1"/>
</dbReference>
<dbReference type="AlphaFoldDB" id="A0A7V8NMT3"/>
<dbReference type="Pfam" id="PF01933">
    <property type="entry name" value="CofD"/>
    <property type="match status" value="1"/>
</dbReference>
<sequence>MKSPRVVALAGGVGAARFLDGLARILPQEELFIVSNTGDDAEIHGLHISPDIDTVTYTLAGLADPQRGWGIRGDRFHCLEALARLGTETWFQLGDRDLATHLYRTERLRHGHTLANVTAEIRSALGVRAQVVPMSNDSVRTRVCTPSGELEFQTYFVKRRARDSVSGVRFAGAERANPAPGVLEAIAHAEAIILCPSNPFISIGPILAIPGIREALRQRRQRIAAISPIVGGRALKGPAARMMRGMRLTPSAAEVARQYADFVGVFVVDQIDSKESPCVDALGMRPVVTNTVMSGLRERKALARQVVRALEIET</sequence>
<keyword evidence="2" id="KW-0460">Magnesium</keyword>
<dbReference type="Gene3D" id="1.10.8.240">
    <property type="entry name" value="CofD-like domain"/>
    <property type="match status" value="1"/>
</dbReference>
<keyword evidence="4" id="KW-1185">Reference proteome</keyword>
<name>A0A7V8NMT3_9BACT</name>
<dbReference type="PANTHER" id="PTHR43007:SF1">
    <property type="entry name" value="2-PHOSPHO-L-LACTATE TRANSFERASE"/>
    <property type="match status" value="1"/>
</dbReference>
<comment type="caution">
    <text evidence="3">The sequence shown here is derived from an EMBL/GenBank/DDBJ whole genome shotgun (WGS) entry which is preliminary data.</text>
</comment>
<dbReference type="PANTHER" id="PTHR43007">
    <property type="entry name" value="2-PHOSPHO-L-LACTATE TRANSFERASE"/>
    <property type="match status" value="1"/>
</dbReference>
<dbReference type="Proteomes" id="UP000567293">
    <property type="component" value="Unassembled WGS sequence"/>
</dbReference>
<gene>
    <name evidence="3" type="ORF">HRJ53_04485</name>
</gene>
<proteinExistence type="inferred from homology"/>
<dbReference type="GO" id="GO:0043743">
    <property type="term" value="F:LPPG:FO 2-phospho-L-lactate transferase activity"/>
    <property type="evidence" value="ECO:0007669"/>
    <property type="project" value="UniProtKB-EC"/>
</dbReference>
<dbReference type="HAMAP" id="MF_01257">
    <property type="entry name" value="CofD"/>
    <property type="match status" value="1"/>
</dbReference>
<dbReference type="GO" id="GO:0000287">
    <property type="term" value="F:magnesium ion binding"/>
    <property type="evidence" value="ECO:0007669"/>
    <property type="project" value="InterPro"/>
</dbReference>
<organism evidence="3 4">
    <name type="scientific">Candidatus Acidiferrum panamense</name>
    <dbReference type="NCBI Taxonomy" id="2741543"/>
    <lineage>
        <taxon>Bacteria</taxon>
        <taxon>Pseudomonadati</taxon>
        <taxon>Acidobacteriota</taxon>
        <taxon>Terriglobia</taxon>
        <taxon>Candidatus Acidiferrales</taxon>
        <taxon>Candidatus Acidiferrum</taxon>
    </lineage>
</organism>
<dbReference type="Gene3D" id="3.40.50.10680">
    <property type="entry name" value="CofD-like domains"/>
    <property type="match status" value="1"/>
</dbReference>
<dbReference type="InterPro" id="IPR002882">
    <property type="entry name" value="CofD"/>
</dbReference>
<dbReference type="SUPFAM" id="SSF142338">
    <property type="entry name" value="CofD-like"/>
    <property type="match status" value="1"/>
</dbReference>
<dbReference type="InterPro" id="IPR038136">
    <property type="entry name" value="CofD-like_dom_sf"/>
</dbReference>
<evidence type="ECO:0000313" key="3">
    <source>
        <dbReference type="EMBL" id="MBA0084232.1"/>
    </source>
</evidence>
<dbReference type="NCBIfam" id="TIGR01819">
    <property type="entry name" value="F420_cofD"/>
    <property type="match status" value="1"/>
</dbReference>
<reference evidence="3" key="1">
    <citation type="submission" date="2020-06" db="EMBL/GenBank/DDBJ databases">
        <title>Legume-microbial interactions unlock mineral nutrients during tropical forest succession.</title>
        <authorList>
            <person name="Epihov D.Z."/>
        </authorList>
    </citation>
    <scope>NUCLEOTIDE SEQUENCE [LARGE SCALE GENOMIC DNA]</scope>
    <source>
        <strain evidence="3">Pan2503</strain>
    </source>
</reference>
<dbReference type="EMBL" id="JACDQQ010000432">
    <property type="protein sequence ID" value="MBA0084232.1"/>
    <property type="molecule type" value="Genomic_DNA"/>
</dbReference>
<dbReference type="InterPro" id="IPR010115">
    <property type="entry name" value="FbiA/CofD"/>
</dbReference>
<evidence type="ECO:0000256" key="1">
    <source>
        <dbReference type="ARBA" id="ARBA00022679"/>
    </source>
</evidence>
<evidence type="ECO:0000313" key="4">
    <source>
        <dbReference type="Proteomes" id="UP000567293"/>
    </source>
</evidence>
<dbReference type="EC" id="2.7.8.28" evidence="3"/>
<protein>
    <submittedName>
        <fullName evidence="3">2-phospho-L-lactate transferase</fullName>
        <ecNumber evidence="3">2.7.8.28</ecNumber>
    </submittedName>
</protein>
<keyword evidence="1 3" id="KW-0808">Transferase</keyword>